<dbReference type="InterPro" id="IPR013780">
    <property type="entry name" value="Glyco_hydro_b"/>
</dbReference>
<dbReference type="PIRSF" id="PIRSF003059">
    <property type="entry name" value="Sucrose_phosphorylase"/>
    <property type="match status" value="1"/>
</dbReference>
<dbReference type="PANTHER" id="PTHR10357:SF214">
    <property type="entry name" value="GLUCOSYLGLYCERATE PHOSPHORYLASE"/>
    <property type="match status" value="1"/>
</dbReference>
<proteinExistence type="predicted"/>
<feature type="region of interest" description="Disordered" evidence="4">
    <location>
        <begin position="543"/>
        <end position="572"/>
    </location>
</feature>
<name>A0A2S4JXP5_9SPIO</name>
<dbReference type="SUPFAM" id="SSF51445">
    <property type="entry name" value="(Trans)glycosidases"/>
    <property type="match status" value="1"/>
</dbReference>
<evidence type="ECO:0000259" key="5">
    <source>
        <dbReference type="SMART" id="SM00642"/>
    </source>
</evidence>
<dbReference type="Pfam" id="PF00128">
    <property type="entry name" value="Alpha-amylase"/>
    <property type="match status" value="1"/>
</dbReference>
<reference evidence="7" key="1">
    <citation type="submission" date="2015-12" db="EMBL/GenBank/DDBJ databases">
        <authorList>
            <person name="Lodha T.D."/>
            <person name="Chintalapati S."/>
            <person name="Chintalapati V.R."/>
            <person name="Sravanthi T."/>
        </authorList>
    </citation>
    <scope>NUCLEOTIDE SEQUENCE [LARGE SCALE GENOMIC DNA]</scope>
    <source>
        <strain evidence="7">JC133</strain>
    </source>
</reference>
<organism evidence="6 7">
    <name type="scientific">Alkalispirochaeta sphaeroplastigenens</name>
    <dbReference type="NCBI Taxonomy" id="1187066"/>
    <lineage>
        <taxon>Bacteria</taxon>
        <taxon>Pseudomonadati</taxon>
        <taxon>Spirochaetota</taxon>
        <taxon>Spirochaetia</taxon>
        <taxon>Spirochaetales</taxon>
        <taxon>Spirochaetaceae</taxon>
        <taxon>Alkalispirochaeta</taxon>
    </lineage>
</organism>
<dbReference type="InterPro" id="IPR006047">
    <property type="entry name" value="GH13_cat_dom"/>
</dbReference>
<dbReference type="AlphaFoldDB" id="A0A2S4JXP5"/>
<protein>
    <recommendedName>
        <fullName evidence="5">Glycosyl hydrolase family 13 catalytic domain-containing protein</fullName>
    </recommendedName>
</protein>
<evidence type="ECO:0000313" key="7">
    <source>
        <dbReference type="Proteomes" id="UP000237350"/>
    </source>
</evidence>
<feature type="binding site" evidence="3">
    <location>
        <begin position="242"/>
        <end position="244"/>
    </location>
    <ligand>
        <name>substrate</name>
    </ligand>
</feature>
<dbReference type="InterPro" id="IPR033746">
    <property type="entry name" value="GGa_phosphorylase"/>
</dbReference>
<dbReference type="EMBL" id="LPWH01000019">
    <property type="protein sequence ID" value="POR04292.1"/>
    <property type="molecule type" value="Genomic_DNA"/>
</dbReference>
<comment type="caution">
    <text evidence="6">The sequence shown here is derived from an EMBL/GenBank/DDBJ whole genome shotgun (WGS) entry which is preliminary data.</text>
</comment>
<evidence type="ECO:0000256" key="1">
    <source>
        <dbReference type="ARBA" id="ARBA00022676"/>
    </source>
</evidence>
<dbReference type="InterPro" id="IPR045857">
    <property type="entry name" value="O16G_dom_2"/>
</dbReference>
<dbReference type="Gene3D" id="3.90.400.10">
    <property type="entry name" value="Oligo-1,6-glucosidase, Domain 2"/>
    <property type="match status" value="1"/>
</dbReference>
<dbReference type="Gene3D" id="3.20.20.80">
    <property type="entry name" value="Glycosidases"/>
    <property type="match status" value="1"/>
</dbReference>
<evidence type="ECO:0000256" key="3">
    <source>
        <dbReference type="PIRSR" id="PIRSR003059-2"/>
    </source>
</evidence>
<evidence type="ECO:0000256" key="2">
    <source>
        <dbReference type="ARBA" id="ARBA00022679"/>
    </source>
</evidence>
<evidence type="ECO:0000256" key="4">
    <source>
        <dbReference type="SAM" id="MobiDB-lite"/>
    </source>
</evidence>
<dbReference type="PANTHER" id="PTHR10357">
    <property type="entry name" value="ALPHA-AMYLASE FAMILY MEMBER"/>
    <property type="match status" value="1"/>
</dbReference>
<feature type="binding site" evidence="3">
    <location>
        <begin position="352"/>
        <end position="353"/>
    </location>
    <ligand>
        <name>substrate</name>
    </ligand>
</feature>
<feature type="binding site" evidence="3">
    <location>
        <position position="457"/>
    </location>
    <ligand>
        <name>substrate</name>
    </ligand>
</feature>
<dbReference type="GO" id="GO:0016757">
    <property type="term" value="F:glycosyltransferase activity"/>
    <property type="evidence" value="ECO:0007669"/>
    <property type="project" value="UniProtKB-KW"/>
</dbReference>
<accession>A0A2S4JXP5</accession>
<dbReference type="InterPro" id="IPR017853">
    <property type="entry name" value="GH"/>
</dbReference>
<feature type="domain" description="Glycosyl hydrolase family 13 catalytic" evidence="5">
    <location>
        <begin position="30"/>
        <end position="494"/>
    </location>
</feature>
<dbReference type="GO" id="GO:0005975">
    <property type="term" value="P:carbohydrate metabolic process"/>
    <property type="evidence" value="ECO:0007669"/>
    <property type="project" value="InterPro"/>
</dbReference>
<dbReference type="CDD" id="cd11356">
    <property type="entry name" value="AmyAc_Sucrose_phosphorylase-like_1"/>
    <property type="match status" value="1"/>
</dbReference>
<evidence type="ECO:0000313" key="6">
    <source>
        <dbReference type="EMBL" id="POR04292.1"/>
    </source>
</evidence>
<feature type="binding site" evidence="3">
    <location>
        <position position="110"/>
    </location>
    <ligand>
        <name>substrate</name>
    </ligand>
</feature>
<gene>
    <name evidence="6" type="ORF">AU468_03390</name>
</gene>
<dbReference type="InterPro" id="IPR016377">
    <property type="entry name" value="Sucrose_GGa_phosphorylase-rel"/>
</dbReference>
<keyword evidence="7" id="KW-1185">Reference proteome</keyword>
<sequence length="602" mass="67424">MTIKENSTVRSLAEELFPGEAGDFMENLQEILDRRFPGHPGDRRPLEALPFSREDLVLITYGDQFLPEPEGAPSPDRPAPLEGLLHLARTHLREVISCIHILPFFPYTSDDGFSVSDYTRVNPDLGSWEPIQELAKNFSLAFDLVLNHTSASHEWFQGFLRGDPRYARFYQHRPEGYDSSRVVRPRVHPLLTPFRGPGGKTLHVWTTFSEDQVDLDYSNPQVMARIIDTLLLYVERGASMIRLDAIAYLWKEDGTPCIHHPCTHRAVQLLRAVIDHLALETVLLTETNVPHEENISYFGNGRNEAHLVYNFALPPLTLQAFTAGTAENLTRWARTLPEPSKQRAFLNFLASHDGIGVTPATDWLTPREMEELLRTVEARGGLVSRKSTPEGEVPYELNINYASALADPELSEDLQIRAFVSAQAIMLALAGVPGIYVHSLIGSENWAEGPRVCGHNRAINREKLPLSRVLADLENPRSRRSRVFSALKKLISLRKGEPAFEPDAPQRVLTGLPRELFGLLRFTEERQVLCLTNTSARQVPLPAEAIPPAGEPLPAGTAIPDRAGSPDSPGWRDMITGRTIDTARGELSLAPYETLWLRQDHL</sequence>
<dbReference type="RefSeq" id="WP_181015330.1">
    <property type="nucleotide sequence ID" value="NZ_LPWH01000019.1"/>
</dbReference>
<keyword evidence="2" id="KW-0808">Transferase</keyword>
<feature type="binding site" evidence="3">
    <location>
        <position position="148"/>
    </location>
    <ligand>
        <name>substrate</name>
    </ligand>
</feature>
<dbReference type="SMART" id="SM00642">
    <property type="entry name" value="Aamy"/>
    <property type="match status" value="1"/>
</dbReference>
<dbReference type="Proteomes" id="UP000237350">
    <property type="component" value="Unassembled WGS sequence"/>
</dbReference>
<keyword evidence="1" id="KW-0328">Glycosyltransferase</keyword>
<dbReference type="Gene3D" id="2.60.40.1180">
    <property type="entry name" value="Golgi alpha-mannosidase II"/>
    <property type="match status" value="1"/>
</dbReference>